<evidence type="ECO:0000256" key="8">
    <source>
        <dbReference type="SAM" id="MobiDB-lite"/>
    </source>
</evidence>
<feature type="transmembrane region" description="Helical" evidence="9">
    <location>
        <begin position="26"/>
        <end position="47"/>
    </location>
</feature>
<dbReference type="GO" id="GO:0098553">
    <property type="term" value="C:lumenal side of endoplasmic reticulum membrane"/>
    <property type="evidence" value="ECO:0007669"/>
    <property type="project" value="TreeGrafter"/>
</dbReference>
<protein>
    <submittedName>
        <fullName evidence="11">Uncharacterized protein</fullName>
    </submittedName>
</protein>
<dbReference type="GO" id="GO:0033619">
    <property type="term" value="P:membrane protein proteolysis"/>
    <property type="evidence" value="ECO:0007669"/>
    <property type="project" value="TreeGrafter"/>
</dbReference>
<evidence type="ECO:0000256" key="4">
    <source>
        <dbReference type="ARBA" id="ARBA00022801"/>
    </source>
</evidence>
<dbReference type="AlphaFoldDB" id="A0AA85J447"/>
<feature type="transmembrane region" description="Helical" evidence="9">
    <location>
        <begin position="176"/>
        <end position="192"/>
    </location>
</feature>
<evidence type="ECO:0000313" key="10">
    <source>
        <dbReference type="Proteomes" id="UP000050795"/>
    </source>
</evidence>
<dbReference type="Proteomes" id="UP000050795">
    <property type="component" value="Unassembled WGS sequence"/>
</dbReference>
<comment type="similarity">
    <text evidence="2">Belongs to the peptidase A22B family.</text>
</comment>
<keyword evidence="6 9" id="KW-1133">Transmembrane helix</keyword>
<feature type="transmembrane region" description="Helical" evidence="9">
    <location>
        <begin position="333"/>
        <end position="351"/>
    </location>
</feature>
<dbReference type="GO" id="GO:0006465">
    <property type="term" value="P:signal peptide processing"/>
    <property type="evidence" value="ECO:0007669"/>
    <property type="project" value="TreeGrafter"/>
</dbReference>
<feature type="transmembrane region" description="Helical" evidence="9">
    <location>
        <begin position="106"/>
        <end position="126"/>
    </location>
</feature>
<dbReference type="InterPro" id="IPR007369">
    <property type="entry name" value="Peptidase_A22B_SPP"/>
</dbReference>
<dbReference type="Pfam" id="PF04258">
    <property type="entry name" value="Peptidase_A22B"/>
    <property type="match status" value="1"/>
</dbReference>
<sequence>MNTTGLENATQGNGTVTNLEFNLDSLVTNTALFFLAVIPIYIGSFRSTKCKKSTDEEKSVEVVTAKDAAMFPFIASAALFGMYVVFKVGSYLHLYNVIQYVPMQYINYVLKLHFSFMGTCAMSRFLSPIFRPYVPNCIQNNCYKLEISKSSESTENGSNSEWKLLDRSVFSIETKDFLGTGVAILIGIWYFVSGHWVANNFVAGTIAILAIEFIRLNKFINGILLLCGLFIYDIFWVFGTGVMVAVAKNLDAPIKVLFPRDFLMHGFYGKQLALLGLGDIVVPGIFIALLLRFDRKLGRENSCAYFYCGYIAYIVAIITTFVMMHVFKHAQPALLYLVPACLGAPLLMALVKNDITAMFSYEDEPESEKANEADNSVSTDDKKTN</sequence>
<accession>A0AA85J447</accession>
<feature type="transmembrane region" description="Helical" evidence="9">
    <location>
        <begin position="303"/>
        <end position="327"/>
    </location>
</feature>
<feature type="transmembrane region" description="Helical" evidence="9">
    <location>
        <begin position="267"/>
        <end position="291"/>
    </location>
</feature>
<reference evidence="11" key="2">
    <citation type="submission" date="2023-11" db="UniProtKB">
        <authorList>
            <consortium name="WormBaseParasite"/>
        </authorList>
    </citation>
    <scope>IDENTIFICATION</scope>
</reference>
<dbReference type="SMART" id="SM00730">
    <property type="entry name" value="PSN"/>
    <property type="match status" value="1"/>
</dbReference>
<evidence type="ECO:0000256" key="7">
    <source>
        <dbReference type="ARBA" id="ARBA00023136"/>
    </source>
</evidence>
<reference evidence="10" key="1">
    <citation type="submission" date="2022-06" db="EMBL/GenBank/DDBJ databases">
        <authorList>
            <person name="Berger JAMES D."/>
            <person name="Berger JAMES D."/>
        </authorList>
    </citation>
    <scope>NUCLEOTIDE SEQUENCE [LARGE SCALE GENOMIC DNA]</scope>
</reference>
<dbReference type="PANTHER" id="PTHR12174">
    <property type="entry name" value="SIGNAL PEPTIDE PEPTIDASE"/>
    <property type="match status" value="1"/>
</dbReference>
<keyword evidence="7 9" id="KW-0472">Membrane</keyword>
<dbReference type="WBParaSite" id="TREG1_127430.2">
    <property type="protein sequence ID" value="TREG1_127430.2"/>
    <property type="gene ID" value="TREG1_127430"/>
</dbReference>
<evidence type="ECO:0000256" key="2">
    <source>
        <dbReference type="ARBA" id="ARBA00006859"/>
    </source>
</evidence>
<keyword evidence="5" id="KW-0256">Endoplasmic reticulum</keyword>
<keyword evidence="10" id="KW-1185">Reference proteome</keyword>
<dbReference type="InterPro" id="IPR006639">
    <property type="entry name" value="Preselin/SPP"/>
</dbReference>
<feature type="transmembrane region" description="Helical" evidence="9">
    <location>
        <begin position="68"/>
        <end position="86"/>
    </location>
</feature>
<evidence type="ECO:0000256" key="5">
    <source>
        <dbReference type="ARBA" id="ARBA00022824"/>
    </source>
</evidence>
<evidence type="ECO:0000256" key="1">
    <source>
        <dbReference type="ARBA" id="ARBA00004477"/>
    </source>
</evidence>
<name>A0AA85J447_TRIRE</name>
<feature type="region of interest" description="Disordered" evidence="8">
    <location>
        <begin position="363"/>
        <end position="385"/>
    </location>
</feature>
<dbReference type="PANTHER" id="PTHR12174:SF23">
    <property type="entry name" value="MINOR HISTOCOMPATIBILITY ANTIGEN H13"/>
    <property type="match status" value="1"/>
</dbReference>
<feature type="transmembrane region" description="Helical" evidence="9">
    <location>
        <begin position="223"/>
        <end position="247"/>
    </location>
</feature>
<proteinExistence type="inferred from homology"/>
<dbReference type="GO" id="GO:0042500">
    <property type="term" value="F:aspartic endopeptidase activity, intramembrane cleaving"/>
    <property type="evidence" value="ECO:0007669"/>
    <property type="project" value="InterPro"/>
</dbReference>
<keyword evidence="4" id="KW-0378">Hydrolase</keyword>
<evidence type="ECO:0000256" key="3">
    <source>
        <dbReference type="ARBA" id="ARBA00022692"/>
    </source>
</evidence>
<evidence type="ECO:0000256" key="9">
    <source>
        <dbReference type="SAM" id="Phobius"/>
    </source>
</evidence>
<evidence type="ECO:0000313" key="11">
    <source>
        <dbReference type="WBParaSite" id="TREG1_127430.2"/>
    </source>
</evidence>
<evidence type="ECO:0000256" key="6">
    <source>
        <dbReference type="ARBA" id="ARBA00022989"/>
    </source>
</evidence>
<dbReference type="GO" id="GO:0098554">
    <property type="term" value="C:cytoplasmic side of endoplasmic reticulum membrane"/>
    <property type="evidence" value="ECO:0007669"/>
    <property type="project" value="TreeGrafter"/>
</dbReference>
<comment type="subcellular location">
    <subcellularLocation>
        <location evidence="1">Endoplasmic reticulum membrane</location>
        <topology evidence="1">Multi-pass membrane protein</topology>
    </subcellularLocation>
</comment>
<keyword evidence="3 9" id="KW-0812">Transmembrane</keyword>
<organism evidence="10 11">
    <name type="scientific">Trichobilharzia regenti</name>
    <name type="common">Nasal bird schistosome</name>
    <dbReference type="NCBI Taxonomy" id="157069"/>
    <lineage>
        <taxon>Eukaryota</taxon>
        <taxon>Metazoa</taxon>
        <taxon>Spiralia</taxon>
        <taxon>Lophotrochozoa</taxon>
        <taxon>Platyhelminthes</taxon>
        <taxon>Trematoda</taxon>
        <taxon>Digenea</taxon>
        <taxon>Strigeidida</taxon>
        <taxon>Schistosomatoidea</taxon>
        <taxon>Schistosomatidae</taxon>
        <taxon>Trichobilharzia</taxon>
    </lineage>
</organism>